<evidence type="ECO:0000256" key="2">
    <source>
        <dbReference type="ARBA" id="ARBA00022692"/>
    </source>
</evidence>
<evidence type="ECO:0000313" key="8">
    <source>
        <dbReference type="Proteomes" id="UP001243420"/>
    </source>
</evidence>
<evidence type="ECO:0000256" key="1">
    <source>
        <dbReference type="ARBA" id="ARBA00004141"/>
    </source>
</evidence>
<evidence type="ECO:0000256" key="5">
    <source>
        <dbReference type="SAM" id="Phobius"/>
    </source>
</evidence>
<evidence type="ECO:0000256" key="3">
    <source>
        <dbReference type="ARBA" id="ARBA00022989"/>
    </source>
</evidence>
<feature type="transmembrane region" description="Helical" evidence="5">
    <location>
        <begin position="176"/>
        <end position="193"/>
    </location>
</feature>
<evidence type="ECO:0000256" key="4">
    <source>
        <dbReference type="ARBA" id="ARBA00023136"/>
    </source>
</evidence>
<keyword evidence="3 5" id="KW-1133">Transmembrane helix</keyword>
<accession>A0ABY8LBK8</accession>
<dbReference type="Proteomes" id="UP001243420">
    <property type="component" value="Chromosome"/>
</dbReference>
<feature type="transmembrane region" description="Helical" evidence="5">
    <location>
        <begin position="367"/>
        <end position="389"/>
    </location>
</feature>
<dbReference type="PANTHER" id="PTHR37422">
    <property type="entry name" value="TEICHURONIC ACID BIOSYNTHESIS PROTEIN TUAE"/>
    <property type="match status" value="1"/>
</dbReference>
<feature type="transmembrane region" description="Helical" evidence="5">
    <location>
        <begin position="129"/>
        <end position="150"/>
    </location>
</feature>
<protein>
    <submittedName>
        <fullName evidence="7">O-antigen ligase family protein</fullName>
    </submittedName>
</protein>
<evidence type="ECO:0000259" key="6">
    <source>
        <dbReference type="Pfam" id="PF04932"/>
    </source>
</evidence>
<feature type="transmembrane region" description="Helical" evidence="5">
    <location>
        <begin position="331"/>
        <end position="355"/>
    </location>
</feature>
<evidence type="ECO:0000313" key="7">
    <source>
        <dbReference type="EMBL" id="WGH78714.1"/>
    </source>
</evidence>
<comment type="subcellular location">
    <subcellularLocation>
        <location evidence="1">Membrane</location>
        <topology evidence="1">Multi-pass membrane protein</topology>
    </subcellularLocation>
</comment>
<dbReference type="RefSeq" id="WP_279965465.1">
    <property type="nucleotide sequence ID" value="NZ_CP122537.1"/>
</dbReference>
<sequence>MTVTSFGDYGVATDREPASIRLEMALATATVALAPMNYFRLEWLYFTAADLCGLATLLVMLVNRRIDLRFYGPATPLWLISCVLFLGGLVLGAVVNGDPMAGLVVFVQYLYSLLVIPIVVAGRRLDQTLFLIKVFVVSVAVVMLHGAYLVHLADNPDTRLLSPSGRLRSLIERENAAGAIAAIAITFSIFLYVEGRLRLGAFLALLGILFYGVLLTGSNSATAAAFIGAVLFLLFSGRVRILLVALPVLAAGGALLLRFGEDLLPEVFRRRVFQALASGDIEQAGTFSDRFLLLKEALGIADGTAFLGLGADQYQELSEFGAPVHNTYLLVLSEGGILSLLGLFGLLLTGIYLGARMLADRAAVSRAALTLATIIFFALLINVFAHVYARFWHVPLALALSLSLRRGDQFR</sequence>
<keyword evidence="4 5" id="KW-0472">Membrane</keyword>
<proteinExistence type="predicted"/>
<gene>
    <name evidence="7" type="ORF">P8627_00180</name>
</gene>
<feature type="transmembrane region" description="Helical" evidence="5">
    <location>
        <begin position="202"/>
        <end position="235"/>
    </location>
</feature>
<dbReference type="Pfam" id="PF04932">
    <property type="entry name" value="Wzy_C"/>
    <property type="match status" value="1"/>
</dbReference>
<keyword evidence="8" id="KW-1185">Reference proteome</keyword>
<keyword evidence="7" id="KW-0436">Ligase</keyword>
<feature type="domain" description="O-antigen ligase-related" evidence="6">
    <location>
        <begin position="205"/>
        <end position="343"/>
    </location>
</feature>
<dbReference type="InterPro" id="IPR007016">
    <property type="entry name" value="O-antigen_ligase-rel_domated"/>
</dbReference>
<dbReference type="GO" id="GO:0016874">
    <property type="term" value="F:ligase activity"/>
    <property type="evidence" value="ECO:0007669"/>
    <property type="project" value="UniProtKB-KW"/>
</dbReference>
<organism evidence="7 8">
    <name type="scientific">Jannaschia ovalis</name>
    <dbReference type="NCBI Taxonomy" id="3038773"/>
    <lineage>
        <taxon>Bacteria</taxon>
        <taxon>Pseudomonadati</taxon>
        <taxon>Pseudomonadota</taxon>
        <taxon>Alphaproteobacteria</taxon>
        <taxon>Rhodobacterales</taxon>
        <taxon>Roseobacteraceae</taxon>
        <taxon>Jannaschia</taxon>
    </lineage>
</organism>
<dbReference type="PANTHER" id="PTHR37422:SF13">
    <property type="entry name" value="LIPOPOLYSACCHARIDE BIOSYNTHESIS PROTEIN PA4999-RELATED"/>
    <property type="match status" value="1"/>
</dbReference>
<keyword evidence="2 5" id="KW-0812">Transmembrane</keyword>
<feature type="transmembrane region" description="Helical" evidence="5">
    <location>
        <begin position="241"/>
        <end position="260"/>
    </location>
</feature>
<name>A0ABY8LBK8_9RHOB</name>
<dbReference type="InterPro" id="IPR051533">
    <property type="entry name" value="WaaL-like"/>
</dbReference>
<dbReference type="EMBL" id="CP122537">
    <property type="protein sequence ID" value="WGH78714.1"/>
    <property type="molecule type" value="Genomic_DNA"/>
</dbReference>
<feature type="transmembrane region" description="Helical" evidence="5">
    <location>
        <begin position="43"/>
        <end position="62"/>
    </location>
</feature>
<feature type="transmembrane region" description="Helical" evidence="5">
    <location>
        <begin position="101"/>
        <end position="122"/>
    </location>
</feature>
<reference evidence="7 8" key="1">
    <citation type="submission" date="2023-04" db="EMBL/GenBank/DDBJ databases">
        <title>Jannaschia ovalis sp. nov., a marine bacterium isolated from sea tidal flat.</title>
        <authorList>
            <person name="Kwon D.Y."/>
            <person name="Kim J.-J."/>
        </authorList>
    </citation>
    <scope>NUCLEOTIDE SEQUENCE [LARGE SCALE GENOMIC DNA]</scope>
    <source>
        <strain evidence="7 8">GRR-S6-38</strain>
    </source>
</reference>
<feature type="transmembrane region" description="Helical" evidence="5">
    <location>
        <begin position="74"/>
        <end position="95"/>
    </location>
</feature>